<dbReference type="FunCoup" id="A0A804KCX0">
    <property type="interactions" value="2592"/>
</dbReference>
<dbReference type="InterPro" id="IPR005202">
    <property type="entry name" value="TF_GRAS"/>
</dbReference>
<accession>A0A804KCX0</accession>
<comment type="caution">
    <text evidence="3">Lacks conserved residue(s) required for the propagation of feature annotation.</text>
</comment>
<evidence type="ECO:0000256" key="3">
    <source>
        <dbReference type="PROSITE-ProRule" id="PRU01191"/>
    </source>
</evidence>
<evidence type="ECO:0000313" key="5">
    <source>
        <dbReference type="EMBL" id="CAG1833299.1"/>
    </source>
</evidence>
<name>A0A804KCX0_MUSAM</name>
<keyword evidence="7" id="KW-1185">Reference proteome</keyword>
<dbReference type="GO" id="GO:0009956">
    <property type="term" value="P:radial pattern formation"/>
    <property type="evidence" value="ECO:0000318"/>
    <property type="project" value="GO_Central"/>
</dbReference>
<dbReference type="Pfam" id="PF03514">
    <property type="entry name" value="GRAS"/>
    <property type="match status" value="1"/>
</dbReference>
<reference evidence="6" key="2">
    <citation type="submission" date="2021-05" db="UniProtKB">
        <authorList>
            <consortium name="EnsemblPlants"/>
        </authorList>
    </citation>
    <scope>IDENTIFICATION</scope>
    <source>
        <strain evidence="6">subsp. malaccensis</strain>
    </source>
</reference>
<organism evidence="6 7">
    <name type="scientific">Musa acuminata subsp. malaccensis</name>
    <name type="common">Wild banana</name>
    <name type="synonym">Musa malaccensis</name>
    <dbReference type="NCBI Taxonomy" id="214687"/>
    <lineage>
        <taxon>Eukaryota</taxon>
        <taxon>Viridiplantae</taxon>
        <taxon>Streptophyta</taxon>
        <taxon>Embryophyta</taxon>
        <taxon>Tracheophyta</taxon>
        <taxon>Spermatophyta</taxon>
        <taxon>Magnoliopsida</taxon>
        <taxon>Liliopsida</taxon>
        <taxon>Zingiberales</taxon>
        <taxon>Musaceae</taxon>
        <taxon>Musa</taxon>
    </lineage>
</organism>
<feature type="region of interest" description="Disordered" evidence="4">
    <location>
        <begin position="1"/>
        <end position="30"/>
    </location>
</feature>
<dbReference type="AlphaFoldDB" id="A0A804KCX0"/>
<keyword evidence="1" id="KW-0805">Transcription regulation</keyword>
<feature type="short sequence motif" description="VHIID" evidence="3">
    <location>
        <begin position="249"/>
        <end position="253"/>
    </location>
</feature>
<dbReference type="EMBL" id="HG996472">
    <property type="protein sequence ID" value="CAG1833299.1"/>
    <property type="molecule type" value="Genomic_DNA"/>
</dbReference>
<dbReference type="PROSITE" id="PS50985">
    <property type="entry name" value="GRAS"/>
    <property type="match status" value="1"/>
</dbReference>
<dbReference type="GO" id="GO:0048366">
    <property type="term" value="P:leaf development"/>
    <property type="evidence" value="ECO:0000318"/>
    <property type="project" value="GO_Central"/>
</dbReference>
<gene>
    <name evidence="5" type="ORF">GSMUA_92190.1</name>
</gene>
<feature type="region of interest" description="Disordered" evidence="4">
    <location>
        <begin position="67"/>
        <end position="104"/>
    </location>
</feature>
<dbReference type="OrthoDB" id="1913536at2759"/>
<dbReference type="GO" id="GO:0003700">
    <property type="term" value="F:DNA-binding transcription factor activity"/>
    <property type="evidence" value="ECO:0000318"/>
    <property type="project" value="GO_Central"/>
</dbReference>
<proteinExistence type="inferred from homology"/>
<evidence type="ECO:0000256" key="1">
    <source>
        <dbReference type="ARBA" id="ARBA00023015"/>
    </source>
</evidence>
<protein>
    <submittedName>
        <fullName evidence="5">(wild Malaysian banana) hypothetical protein</fullName>
    </submittedName>
</protein>
<dbReference type="GO" id="GO:0006355">
    <property type="term" value="P:regulation of DNA-templated transcription"/>
    <property type="evidence" value="ECO:0000318"/>
    <property type="project" value="GO_Central"/>
</dbReference>
<feature type="compositionally biased region" description="Low complexity" evidence="4">
    <location>
        <begin position="12"/>
        <end position="25"/>
    </location>
</feature>
<dbReference type="PANTHER" id="PTHR31636">
    <property type="entry name" value="OSJNBA0084A10.13 PROTEIN-RELATED"/>
    <property type="match status" value="1"/>
</dbReference>
<evidence type="ECO:0000256" key="2">
    <source>
        <dbReference type="ARBA" id="ARBA00023163"/>
    </source>
</evidence>
<dbReference type="OMA" id="WANDILM"/>
<dbReference type="Gramene" id="Ma08_t31390.1">
    <property type="protein sequence ID" value="Ma08_p31390.1"/>
    <property type="gene ID" value="Ma08_g31390"/>
</dbReference>
<reference evidence="5" key="1">
    <citation type="submission" date="2021-03" db="EMBL/GenBank/DDBJ databases">
        <authorList>
            <consortium name="Genoscope - CEA"/>
            <person name="William W."/>
        </authorList>
    </citation>
    <scope>NUCLEOTIDE SEQUENCE</scope>
    <source>
        <strain evidence="5">Doubled-haploid Pahang</strain>
    </source>
</reference>
<comment type="similarity">
    <text evidence="3">Belongs to the GRAS family.</text>
</comment>
<feature type="compositionally biased region" description="Low complexity" evidence="4">
    <location>
        <begin position="84"/>
        <end position="95"/>
    </location>
</feature>
<dbReference type="GO" id="GO:0005634">
    <property type="term" value="C:nucleus"/>
    <property type="evidence" value="ECO:0000318"/>
    <property type="project" value="GO_Central"/>
</dbReference>
<feature type="region of interest" description="SAW" evidence="3">
    <location>
        <begin position="448"/>
        <end position="529"/>
    </location>
</feature>
<keyword evidence="2" id="KW-0804">Transcription</keyword>
<dbReference type="EnsemblPlants" id="Ma08_t31390.1">
    <property type="protein sequence ID" value="Ma08_p31390.1"/>
    <property type="gene ID" value="Ma08_g31390"/>
</dbReference>
<dbReference type="Proteomes" id="UP000012960">
    <property type="component" value="Unplaced"/>
</dbReference>
<dbReference type="GO" id="GO:0043565">
    <property type="term" value="F:sequence-specific DNA binding"/>
    <property type="evidence" value="ECO:0000318"/>
    <property type="project" value="GO_Central"/>
</dbReference>
<evidence type="ECO:0000256" key="4">
    <source>
        <dbReference type="SAM" id="MobiDB-lite"/>
    </source>
</evidence>
<sequence length="530" mass="58864">MDTLFRLFGPQSSRDLSRNSSSSRSSEPHQIHYQHSFLHQNSFARQQEVEFYREECGTEHHLYMDEDFSSSSSSKHFQNPHQPPSTTTTTTTTTPTPTPIFDPADLSLPQDLNLDFASPSSSSVGASGAGRRWSSQLLIECARAVAARDSHRVQQLMWMLNELSSPYGDTEQKLAAYFLQGFFARLTSSGPRTLRTLSAASDRNCSFDSTRRTALRFQELSPWSSFGHVAANGAILEAFLDPSSASQRLHILDLSNTFCTQWPTLLEALATRSADDTPHLSITTVVWSASPSTAVQTVMREIGQRMEKFARLMGVPFRFNVVHHAGDLSDLDLDTLDLREGDSSSLAVNCINALHGVSPANRRRETLIAAIRRLQPRIVTVVEEEADLEGGGGGGGEEEGEAFFKVFKESLRFFSAYFESLEESFPRTSNERLALEREAGRSVVDLVACPAAESAERRDTAAGWSRRMRSAGFAPAAFSEDVADDVRALLRRYKEGWTMRPTAEDSEDASAGIFLEWKEKPVVWASAWKP</sequence>
<dbReference type="GO" id="GO:0045930">
    <property type="term" value="P:negative regulation of mitotic cell cycle"/>
    <property type="evidence" value="ECO:0000318"/>
    <property type="project" value="GO_Central"/>
</dbReference>
<evidence type="ECO:0000313" key="6">
    <source>
        <dbReference type="EnsemblPlants" id="Ma08_p31390.1"/>
    </source>
</evidence>
<evidence type="ECO:0000313" key="7">
    <source>
        <dbReference type="Proteomes" id="UP000012960"/>
    </source>
</evidence>
<dbReference type="GO" id="GO:0008356">
    <property type="term" value="P:asymmetric cell division"/>
    <property type="evidence" value="ECO:0000318"/>
    <property type="project" value="GO_Central"/>
</dbReference>